<keyword evidence="6" id="KW-1185">Reference proteome</keyword>
<dbReference type="GO" id="GO:0017038">
    <property type="term" value="P:protein import"/>
    <property type="evidence" value="ECO:0007669"/>
    <property type="project" value="InterPro"/>
</dbReference>
<keyword evidence="1" id="KW-0653">Protein transport</keyword>
<keyword evidence="2" id="KW-0811">Translocation</keyword>
<dbReference type="PANTHER" id="PTHR30612:SF0">
    <property type="entry name" value="CHLOROPLAST PROTEIN-TRANSPORTING ATPASE"/>
    <property type="match status" value="1"/>
</dbReference>
<proteinExistence type="predicted"/>
<dbReference type="PANTHER" id="PTHR30612">
    <property type="entry name" value="SECA INNER MEMBRANE COMPONENT OF SEC PROTEIN SECRETION SYSTEM"/>
    <property type="match status" value="1"/>
</dbReference>
<dbReference type="PROSITE" id="PS51196">
    <property type="entry name" value="SECA_MOTOR_DEAD"/>
    <property type="match status" value="1"/>
</dbReference>
<dbReference type="InterPro" id="IPR000185">
    <property type="entry name" value="SecA"/>
</dbReference>
<dbReference type="GO" id="GO:0006605">
    <property type="term" value="P:protein targeting"/>
    <property type="evidence" value="ECO:0007669"/>
    <property type="project" value="InterPro"/>
</dbReference>
<dbReference type="AlphaFoldDB" id="A0AAV7WHC3"/>
<comment type="caution">
    <text evidence="5">The sequence shown here is derived from an EMBL/GenBank/DDBJ whole genome shotgun (WGS) entry which is preliminary data.</text>
</comment>
<dbReference type="PROSITE" id="PS51192">
    <property type="entry name" value="HELICASE_ATP_BIND_1"/>
    <property type="match status" value="1"/>
</dbReference>
<feature type="domain" description="SecA family profile" evidence="4">
    <location>
        <begin position="195"/>
        <end position="549"/>
    </location>
</feature>
<dbReference type="GO" id="GO:0006886">
    <property type="term" value="P:intracellular protein transport"/>
    <property type="evidence" value="ECO:0007669"/>
    <property type="project" value="InterPro"/>
</dbReference>
<dbReference type="Pfam" id="PF07517">
    <property type="entry name" value="SecA_DEAD"/>
    <property type="match status" value="1"/>
</dbReference>
<reference evidence="5" key="1">
    <citation type="journal article" date="2022" name="bioRxiv">
        <title>Sequencing and chromosome-scale assembly of the giantPleurodeles waltlgenome.</title>
        <authorList>
            <person name="Brown T."/>
            <person name="Elewa A."/>
            <person name="Iarovenko S."/>
            <person name="Subramanian E."/>
            <person name="Araus A.J."/>
            <person name="Petzold A."/>
            <person name="Susuki M."/>
            <person name="Suzuki K.-i.T."/>
            <person name="Hayashi T."/>
            <person name="Toyoda A."/>
            <person name="Oliveira C."/>
            <person name="Osipova E."/>
            <person name="Leigh N.D."/>
            <person name="Simon A."/>
            <person name="Yun M.H."/>
        </authorList>
    </citation>
    <scope>NUCLEOTIDE SEQUENCE</scope>
    <source>
        <strain evidence="5">20211129_DDA</strain>
        <tissue evidence="5">Liver</tissue>
    </source>
</reference>
<protein>
    <submittedName>
        <fullName evidence="5">Uncharacterized protein</fullName>
    </submittedName>
</protein>
<evidence type="ECO:0000259" key="4">
    <source>
        <dbReference type="PROSITE" id="PS51196"/>
    </source>
</evidence>
<name>A0AAV7WHC3_PLEWA</name>
<dbReference type="SUPFAM" id="SSF52540">
    <property type="entry name" value="P-loop containing nucleoside triphosphate hydrolases"/>
    <property type="match status" value="1"/>
</dbReference>
<evidence type="ECO:0000256" key="1">
    <source>
        <dbReference type="ARBA" id="ARBA00022927"/>
    </source>
</evidence>
<dbReference type="Proteomes" id="UP001066276">
    <property type="component" value="Chromosome 1_1"/>
</dbReference>
<dbReference type="Gene3D" id="3.40.50.300">
    <property type="entry name" value="P-loop containing nucleotide triphosphate hydrolases"/>
    <property type="match status" value="1"/>
</dbReference>
<dbReference type="GO" id="GO:0016020">
    <property type="term" value="C:membrane"/>
    <property type="evidence" value="ECO:0007669"/>
    <property type="project" value="InterPro"/>
</dbReference>
<dbReference type="EMBL" id="JANPWB010000001">
    <property type="protein sequence ID" value="KAJ1212504.1"/>
    <property type="molecule type" value="Genomic_DNA"/>
</dbReference>
<organism evidence="5 6">
    <name type="scientific">Pleurodeles waltl</name>
    <name type="common">Iberian ribbed newt</name>
    <dbReference type="NCBI Taxonomy" id="8319"/>
    <lineage>
        <taxon>Eukaryota</taxon>
        <taxon>Metazoa</taxon>
        <taxon>Chordata</taxon>
        <taxon>Craniata</taxon>
        <taxon>Vertebrata</taxon>
        <taxon>Euteleostomi</taxon>
        <taxon>Amphibia</taxon>
        <taxon>Batrachia</taxon>
        <taxon>Caudata</taxon>
        <taxon>Salamandroidea</taxon>
        <taxon>Salamandridae</taxon>
        <taxon>Pleurodelinae</taxon>
        <taxon>Pleurodeles</taxon>
    </lineage>
</organism>
<dbReference type="InterPro" id="IPR014001">
    <property type="entry name" value="Helicase_ATP-bd"/>
</dbReference>
<feature type="domain" description="Helicase ATP-binding" evidence="3">
    <location>
        <begin position="300"/>
        <end position="445"/>
    </location>
</feature>
<gene>
    <name evidence="5" type="ORF">NDU88_000159</name>
</gene>
<dbReference type="GO" id="GO:0005524">
    <property type="term" value="F:ATP binding"/>
    <property type="evidence" value="ECO:0007669"/>
    <property type="project" value="InterPro"/>
</dbReference>
<evidence type="ECO:0000313" key="6">
    <source>
        <dbReference type="Proteomes" id="UP001066276"/>
    </source>
</evidence>
<dbReference type="InterPro" id="IPR027417">
    <property type="entry name" value="P-loop_NTPase"/>
</dbReference>
<keyword evidence="1" id="KW-0813">Transport</keyword>
<sequence length="549" mass="61534">MKEEKGLKPQDIGDRIKTLQQYLVAQFLMKKDIPIWFHRGLDNAFYVENISLTKQLSLLKATIQVTLKEDVLTHLADETDDISSFRLHIIDVLNNTNKTLAGKLSRAVFSELSSTSQDFLGHILFSGTWTPIQAVQFTLKVQGSRISHEKVEAILQCVPTYQIDINTTITSMKDQDPPLLLQQRVQNEKDKDLKTIIAEMRKNKYSEKVLSIMEKVLNEVGVRLPAYQTLDLDEKMKKEGIALARSMNFENPDIETLVKMLIGMSVAVQDTTTIVKQSGEKIEGYFPRMTQLASLLTLLISKAPDCSGCLLEIFTGEGKSTIVARLALINAIRGKKVDVITSSPVLARHDQEEWSKLYKMFDVSCSVVPPQGLDECTDSRESDKLIKKAYAADVVYSTVGNFAADILRQEFEKCKTRGDRTFDIAIVDEVDYMTLDSGVHVTYLSHAATGMRHLEQLLAAIWSKICTCQRIQEAKTDDILWATGTQYFHKAAASAVMGPNTSEHFSPLDIIMPGLQLGFFTEEDVKKLESTLVKSEQPITKAPQDSAIK</sequence>
<evidence type="ECO:0000256" key="2">
    <source>
        <dbReference type="ARBA" id="ARBA00023010"/>
    </source>
</evidence>
<accession>A0AAV7WHC3</accession>
<dbReference type="InterPro" id="IPR011115">
    <property type="entry name" value="SecA_DEAD"/>
</dbReference>
<dbReference type="InterPro" id="IPR014018">
    <property type="entry name" value="SecA_motor_DEAD"/>
</dbReference>
<dbReference type="SMART" id="SM00957">
    <property type="entry name" value="SecA_DEAD"/>
    <property type="match status" value="1"/>
</dbReference>
<evidence type="ECO:0000259" key="3">
    <source>
        <dbReference type="PROSITE" id="PS51192"/>
    </source>
</evidence>
<evidence type="ECO:0000313" key="5">
    <source>
        <dbReference type="EMBL" id="KAJ1212504.1"/>
    </source>
</evidence>